<evidence type="ECO:0000256" key="4">
    <source>
        <dbReference type="ARBA" id="ARBA00022694"/>
    </source>
</evidence>
<proteinExistence type="inferred from homology"/>
<comment type="similarity">
    <text evidence="8">Belongs to the tRNA(Ile)-lysidine synthase family.</text>
</comment>
<keyword evidence="3 8" id="KW-0436">Ligase</keyword>
<dbReference type="Proteomes" id="UP000255193">
    <property type="component" value="Unassembled WGS sequence"/>
</dbReference>
<protein>
    <recommendedName>
        <fullName evidence="8">tRNA(Ile)-lysidine synthase</fullName>
        <ecNumber evidence="8">6.3.4.19</ecNumber>
    </recommendedName>
    <alternativeName>
        <fullName evidence="8">tRNA(Ile)-2-lysyl-cytidine synthase</fullName>
    </alternativeName>
    <alternativeName>
        <fullName evidence="8">tRNA(Ile)-lysidine synthetase</fullName>
    </alternativeName>
</protein>
<dbReference type="Pfam" id="PF11734">
    <property type="entry name" value="TilS_C"/>
    <property type="match status" value="1"/>
</dbReference>
<dbReference type="PANTHER" id="PTHR43033">
    <property type="entry name" value="TRNA(ILE)-LYSIDINE SYNTHASE-RELATED"/>
    <property type="match status" value="1"/>
</dbReference>
<dbReference type="Gene3D" id="1.20.59.20">
    <property type="match status" value="1"/>
</dbReference>
<dbReference type="Gene3D" id="3.40.50.620">
    <property type="entry name" value="HUPs"/>
    <property type="match status" value="1"/>
</dbReference>
<comment type="domain">
    <text evidence="8">The N-terminal region contains the highly conserved SGGXDS motif, predicted to be a P-loop motif involved in ATP binding.</text>
</comment>
<dbReference type="InterPro" id="IPR012796">
    <property type="entry name" value="Lysidine-tRNA-synth_C"/>
</dbReference>
<dbReference type="SUPFAM" id="SSF52402">
    <property type="entry name" value="Adenine nucleotide alpha hydrolases-like"/>
    <property type="match status" value="1"/>
</dbReference>
<feature type="binding site" evidence="8">
    <location>
        <begin position="43"/>
        <end position="48"/>
    </location>
    <ligand>
        <name>ATP</name>
        <dbReference type="ChEBI" id="CHEBI:30616"/>
    </ligand>
</feature>
<evidence type="ECO:0000256" key="1">
    <source>
        <dbReference type="ARBA" id="ARBA00004496"/>
    </source>
</evidence>
<accession>A0A378Q0S2</accession>
<evidence type="ECO:0000256" key="2">
    <source>
        <dbReference type="ARBA" id="ARBA00022490"/>
    </source>
</evidence>
<evidence type="ECO:0000256" key="8">
    <source>
        <dbReference type="HAMAP-Rule" id="MF_01161"/>
    </source>
</evidence>
<comment type="subcellular location">
    <subcellularLocation>
        <location evidence="1 8">Cytoplasm</location>
    </subcellularLocation>
</comment>
<dbReference type="Pfam" id="PF01171">
    <property type="entry name" value="ATP_bind_3"/>
    <property type="match status" value="1"/>
</dbReference>
<evidence type="ECO:0000259" key="9">
    <source>
        <dbReference type="SMART" id="SM00977"/>
    </source>
</evidence>
<dbReference type="GO" id="GO:0005524">
    <property type="term" value="F:ATP binding"/>
    <property type="evidence" value="ECO:0007669"/>
    <property type="project" value="UniProtKB-UniRule"/>
</dbReference>
<dbReference type="EC" id="6.3.4.19" evidence="8"/>
<dbReference type="RefSeq" id="WP_067058061.1">
    <property type="nucleotide sequence ID" value="NZ_MXAO01000013.1"/>
</dbReference>
<dbReference type="InterPro" id="IPR012094">
    <property type="entry name" value="tRNA_Ile_lys_synt"/>
</dbReference>
<feature type="domain" description="Lysidine-tRNA(Ile) synthetase C-terminal" evidence="9">
    <location>
        <begin position="398"/>
        <end position="457"/>
    </location>
</feature>
<keyword evidence="2 8" id="KW-0963">Cytoplasm</keyword>
<gene>
    <name evidence="8 10" type="primary">tilS</name>
    <name evidence="10" type="ORF">NCTC11091_00172</name>
</gene>
<dbReference type="InterPro" id="IPR012795">
    <property type="entry name" value="tRNA_Ile_lys_synt_N"/>
</dbReference>
<dbReference type="GO" id="GO:0006400">
    <property type="term" value="P:tRNA modification"/>
    <property type="evidence" value="ECO:0007669"/>
    <property type="project" value="UniProtKB-UniRule"/>
</dbReference>
<keyword evidence="6 8" id="KW-0067">ATP-binding</keyword>
<evidence type="ECO:0000256" key="5">
    <source>
        <dbReference type="ARBA" id="ARBA00022741"/>
    </source>
</evidence>
<dbReference type="InterPro" id="IPR015262">
    <property type="entry name" value="tRNA_Ile_lys_synt_subst-bd"/>
</dbReference>
<dbReference type="GO" id="GO:0005737">
    <property type="term" value="C:cytoplasm"/>
    <property type="evidence" value="ECO:0007669"/>
    <property type="project" value="UniProtKB-SubCell"/>
</dbReference>
<dbReference type="SUPFAM" id="SSF56037">
    <property type="entry name" value="PheT/TilS domain"/>
    <property type="match status" value="1"/>
</dbReference>
<dbReference type="NCBIfam" id="TIGR02432">
    <property type="entry name" value="lysidine_TilS_N"/>
    <property type="match status" value="1"/>
</dbReference>
<dbReference type="CDD" id="cd01992">
    <property type="entry name" value="TilS_N"/>
    <property type="match status" value="1"/>
</dbReference>
<dbReference type="EMBL" id="UGQA01000001">
    <property type="protein sequence ID" value="STY94410.1"/>
    <property type="molecule type" value="Genomic_DNA"/>
</dbReference>
<dbReference type="InterPro" id="IPR014729">
    <property type="entry name" value="Rossmann-like_a/b/a_fold"/>
</dbReference>
<name>A0A378Q0S2_9GAMM</name>
<dbReference type="SMART" id="SM00977">
    <property type="entry name" value="TilS_C"/>
    <property type="match status" value="1"/>
</dbReference>
<dbReference type="HAMAP" id="MF_01161">
    <property type="entry name" value="tRNA_Ile_lys_synt"/>
    <property type="match status" value="1"/>
</dbReference>
<dbReference type="PANTHER" id="PTHR43033:SF1">
    <property type="entry name" value="TRNA(ILE)-LYSIDINE SYNTHASE-RELATED"/>
    <property type="match status" value="1"/>
</dbReference>
<dbReference type="AlphaFoldDB" id="A0A378Q0S2"/>
<comment type="catalytic activity">
    <reaction evidence="7 8">
        <text>cytidine(34) in tRNA(Ile2) + L-lysine + ATP = lysidine(34) in tRNA(Ile2) + AMP + diphosphate + H(+)</text>
        <dbReference type="Rhea" id="RHEA:43744"/>
        <dbReference type="Rhea" id="RHEA-COMP:10625"/>
        <dbReference type="Rhea" id="RHEA-COMP:10670"/>
        <dbReference type="ChEBI" id="CHEBI:15378"/>
        <dbReference type="ChEBI" id="CHEBI:30616"/>
        <dbReference type="ChEBI" id="CHEBI:32551"/>
        <dbReference type="ChEBI" id="CHEBI:33019"/>
        <dbReference type="ChEBI" id="CHEBI:82748"/>
        <dbReference type="ChEBI" id="CHEBI:83665"/>
        <dbReference type="ChEBI" id="CHEBI:456215"/>
        <dbReference type="EC" id="6.3.4.19"/>
    </reaction>
</comment>
<comment type="function">
    <text evidence="8">Ligates lysine onto the cytidine present at position 34 of the AUA codon-specific tRNA(Ile) that contains the anticodon CAU, in an ATP-dependent manner. Cytidine is converted to lysidine, thus changing the amino acid specificity of the tRNA from methionine to isoleucine.</text>
</comment>
<dbReference type="InterPro" id="IPR011063">
    <property type="entry name" value="TilS/TtcA_N"/>
</dbReference>
<dbReference type="Pfam" id="PF09179">
    <property type="entry name" value="TilS"/>
    <property type="match status" value="1"/>
</dbReference>
<reference evidence="10 11" key="1">
    <citation type="submission" date="2018-06" db="EMBL/GenBank/DDBJ databases">
        <authorList>
            <consortium name="Pathogen Informatics"/>
            <person name="Doyle S."/>
        </authorList>
    </citation>
    <scope>NUCLEOTIDE SEQUENCE [LARGE SCALE GENOMIC DNA]</scope>
    <source>
        <strain evidence="10 11">NCTC11091</strain>
    </source>
</reference>
<evidence type="ECO:0000256" key="7">
    <source>
        <dbReference type="ARBA" id="ARBA00048539"/>
    </source>
</evidence>
<keyword evidence="5 8" id="KW-0547">Nucleotide-binding</keyword>
<organism evidence="10 11">
    <name type="scientific">Faucicola atlantae</name>
    <dbReference type="NCBI Taxonomy" id="34059"/>
    <lineage>
        <taxon>Bacteria</taxon>
        <taxon>Pseudomonadati</taxon>
        <taxon>Pseudomonadota</taxon>
        <taxon>Gammaproteobacteria</taxon>
        <taxon>Moraxellales</taxon>
        <taxon>Moraxellaceae</taxon>
        <taxon>Faucicola</taxon>
    </lineage>
</organism>
<evidence type="ECO:0000256" key="3">
    <source>
        <dbReference type="ARBA" id="ARBA00022598"/>
    </source>
</evidence>
<keyword evidence="4 8" id="KW-0819">tRNA processing</keyword>
<evidence type="ECO:0000313" key="10">
    <source>
        <dbReference type="EMBL" id="STY94410.1"/>
    </source>
</evidence>
<evidence type="ECO:0000256" key="6">
    <source>
        <dbReference type="ARBA" id="ARBA00022840"/>
    </source>
</evidence>
<evidence type="ECO:0000313" key="11">
    <source>
        <dbReference type="Proteomes" id="UP000255193"/>
    </source>
</evidence>
<dbReference type="SUPFAM" id="SSF82829">
    <property type="entry name" value="MesJ substrate recognition domain-like"/>
    <property type="match status" value="1"/>
</dbReference>
<dbReference type="GO" id="GO:0032267">
    <property type="term" value="F:tRNA(Ile)-lysidine synthase activity"/>
    <property type="evidence" value="ECO:0007669"/>
    <property type="project" value="UniProtKB-EC"/>
</dbReference>
<sequence>MSAPTLPTTELCHTVADSYHHQLLPFYAQFDQALPPCIYVACSGGRDSLVLLDSLCQLSRQLNVPLQVLHVNHRLQVISDDWQQQVEAFCMARGLACVSLTLDWQADRVGQVVGQVNEQTARQARYQALANWLDTHHTAAAPPVLVLAHHADDHAETFLLNLCQGTGLRGLVGMRAVRVQHEFGLPLLLWRPLLTISRATISAYADAKALPYVDDPTNVGTHNRRAWLRAQVLPLLKAEFGGLLDNITRTSANLADAEYIVNAQAEQDLAACLLTGDAADWTPTQSRLDIAQVTVLPLPRVRALLRLWLAYGQPYAPPQQVITQIIALLGLAEQSPLSVQSQIHWQGVTVRRYQMTLYRLDAHYASEHAHWADSTRVQAAVAAMLATLTPKPDFYPMFSLRRPHAGERFRRQGKSFHEPLKKLCQRLAIASWQRDLLWVIEHDGQARALWLPQRLIWLAA</sequence>